<evidence type="ECO:0000313" key="1">
    <source>
        <dbReference type="EMBL" id="MTD33676.1"/>
    </source>
</evidence>
<keyword evidence="2" id="KW-1185">Reference proteome</keyword>
<protein>
    <submittedName>
        <fullName evidence="1">Uncharacterized protein</fullName>
    </submittedName>
</protein>
<reference evidence="1 2" key="1">
    <citation type="submission" date="2019-11" db="EMBL/GenBank/DDBJ databases">
        <title>Draft genome sequence of Paludibacterium sp. dN18-1.</title>
        <authorList>
            <person name="Im W.-T."/>
        </authorList>
    </citation>
    <scope>NUCLEOTIDE SEQUENCE [LARGE SCALE GENOMIC DNA]</scope>
    <source>
        <strain evidence="2">dN 18-1</strain>
    </source>
</reference>
<sequence length="120" mass="12515">MSRLTFGFYRDAERHQPLASLALAGGTVTRIWVGTDGSKVAMTPSGETITLTAQAIGPGLPASRVKLANSLSELAHGNASLAIGQVVSGMQALWLQVEDAGLDDGQYANLSLVSNAIYEV</sequence>
<accession>A0A844GB15</accession>
<dbReference type="AlphaFoldDB" id="A0A844GB15"/>
<dbReference type="RefSeq" id="WP_230370752.1">
    <property type="nucleotide sequence ID" value="NZ_WLYX01000001.1"/>
</dbReference>
<proteinExistence type="predicted"/>
<dbReference type="Proteomes" id="UP000446658">
    <property type="component" value="Unassembled WGS sequence"/>
</dbReference>
<comment type="caution">
    <text evidence="1">The sequence shown here is derived from an EMBL/GenBank/DDBJ whole genome shotgun (WGS) entry which is preliminary data.</text>
</comment>
<organism evidence="1 2">
    <name type="scientific">Paludibacterium denitrificans</name>
    <dbReference type="NCBI Taxonomy" id="2675226"/>
    <lineage>
        <taxon>Bacteria</taxon>
        <taxon>Pseudomonadati</taxon>
        <taxon>Pseudomonadota</taxon>
        <taxon>Betaproteobacteria</taxon>
        <taxon>Neisseriales</taxon>
        <taxon>Chromobacteriaceae</taxon>
        <taxon>Paludibacterium</taxon>
    </lineage>
</organism>
<name>A0A844GB15_9NEIS</name>
<dbReference type="EMBL" id="WLYX01000001">
    <property type="protein sequence ID" value="MTD33676.1"/>
    <property type="molecule type" value="Genomic_DNA"/>
</dbReference>
<evidence type="ECO:0000313" key="2">
    <source>
        <dbReference type="Proteomes" id="UP000446658"/>
    </source>
</evidence>
<gene>
    <name evidence="1" type="ORF">GKE73_13505</name>
</gene>